<evidence type="ECO:0000313" key="1">
    <source>
        <dbReference type="EMBL" id="KAF8003476.1"/>
    </source>
</evidence>
<dbReference type="GO" id="GO:0042729">
    <property type="term" value="C:DASH complex"/>
    <property type="evidence" value="ECO:0007669"/>
    <property type="project" value="InterPro"/>
</dbReference>
<accession>A0A8H7LB31</accession>
<name>A0A8H7LB31_9ASCO</name>
<keyword evidence="2" id="KW-1185">Reference proteome</keyword>
<dbReference type="GO" id="GO:0072686">
    <property type="term" value="C:mitotic spindle"/>
    <property type="evidence" value="ECO:0007669"/>
    <property type="project" value="InterPro"/>
</dbReference>
<comment type="caution">
    <text evidence="1">The sequence shown here is derived from an EMBL/GenBank/DDBJ whole genome shotgun (WGS) entry which is preliminary data.</text>
</comment>
<dbReference type="Pfam" id="PF08656">
    <property type="entry name" value="DASH_Dad3"/>
    <property type="match status" value="1"/>
</dbReference>
<organism evidence="1 2">
    <name type="scientific">Metschnikowia pulcherrima</name>
    <dbReference type="NCBI Taxonomy" id="27326"/>
    <lineage>
        <taxon>Eukaryota</taxon>
        <taxon>Fungi</taxon>
        <taxon>Dikarya</taxon>
        <taxon>Ascomycota</taxon>
        <taxon>Saccharomycotina</taxon>
        <taxon>Pichiomycetes</taxon>
        <taxon>Metschnikowiaceae</taxon>
        <taxon>Metschnikowia</taxon>
    </lineage>
</organism>
<evidence type="ECO:0000313" key="2">
    <source>
        <dbReference type="Proteomes" id="UP000649328"/>
    </source>
</evidence>
<proteinExistence type="predicted"/>
<dbReference type="InterPro" id="IPR013965">
    <property type="entry name" value="DASH_Dad3"/>
</dbReference>
<dbReference type="OrthoDB" id="2443965at2759"/>
<reference evidence="1" key="1">
    <citation type="submission" date="2020-10" db="EMBL/GenBank/DDBJ databases">
        <title>The Whole-Genome Sequence of Metschnikowia persimmonesis, a Novel Endophytic Yeast Species Isolated from Medicinal Plant Diospyros kaki Thumb.</title>
        <authorList>
            <person name="Rahmat E."/>
            <person name="Kang Y."/>
        </authorList>
    </citation>
    <scope>NUCLEOTIDE SEQUENCE</scope>
    <source>
        <strain evidence="1">KIOM G15050</strain>
    </source>
</reference>
<dbReference type="EMBL" id="JACBPP010000003">
    <property type="protein sequence ID" value="KAF8003476.1"/>
    <property type="molecule type" value="Genomic_DNA"/>
</dbReference>
<dbReference type="GO" id="GO:0008608">
    <property type="term" value="P:attachment of spindle microtubules to kinetochore"/>
    <property type="evidence" value="ECO:0007669"/>
    <property type="project" value="InterPro"/>
</dbReference>
<gene>
    <name evidence="1" type="ORF">HF325_002721</name>
</gene>
<dbReference type="AlphaFoldDB" id="A0A8H7LB31"/>
<protein>
    <submittedName>
        <fullName evidence="1">Uncharacterized protein</fullName>
    </submittedName>
</protein>
<dbReference type="Proteomes" id="UP000649328">
    <property type="component" value="Unassembled WGS sequence"/>
</dbReference>
<sequence>MPQECLQTDFTLQLDLSPLEREVLALYQTLAVKLYKLSDEIQKIHQKSPEKTLKISWLARRLRFYGICMDWSANSDWSWNIRIGLAVAANYEINGAQFAKRHAAILVLRHKLGKAGPSKLRIVNTCSHPIVYEIDNIPQL</sequence>